<dbReference type="Pfam" id="PF05698">
    <property type="entry name" value="Trigger_C"/>
    <property type="match status" value="1"/>
</dbReference>
<dbReference type="GO" id="GO:0006457">
    <property type="term" value="P:protein folding"/>
    <property type="evidence" value="ECO:0007669"/>
    <property type="project" value="InterPro"/>
</dbReference>
<name>A0A1D1ZNL7_AUXPR</name>
<feature type="domain" description="Trigger factor C-terminal" evidence="5">
    <location>
        <begin position="422"/>
        <end position="576"/>
    </location>
</feature>
<accession>A0A1D1ZNL7</accession>
<dbReference type="InterPro" id="IPR008881">
    <property type="entry name" value="Trigger_fac_ribosome-bd_bac"/>
</dbReference>
<dbReference type="InterPro" id="IPR037041">
    <property type="entry name" value="Trigger_fac_C_sf"/>
</dbReference>
<evidence type="ECO:0000256" key="3">
    <source>
        <dbReference type="SAM" id="MobiDB-lite"/>
    </source>
</evidence>
<reference evidence="6" key="1">
    <citation type="submission" date="2015-08" db="EMBL/GenBank/DDBJ databases">
        <authorList>
            <person name="Babu N.S."/>
            <person name="Beckwith C.J."/>
            <person name="Beseler K.G."/>
            <person name="Brison A."/>
            <person name="Carone J.V."/>
            <person name="Caskin T.P."/>
            <person name="Diamond M."/>
            <person name="Durham M.E."/>
            <person name="Foxe J.M."/>
            <person name="Go M."/>
            <person name="Henderson B.A."/>
            <person name="Jones I.B."/>
            <person name="McGettigan J.A."/>
            <person name="Micheletti S.J."/>
            <person name="Nasrallah M.E."/>
            <person name="Ortiz D."/>
            <person name="Piller C.R."/>
            <person name="Privatt S.R."/>
            <person name="Schneider S.L."/>
            <person name="Sharp S."/>
            <person name="Smith T.C."/>
            <person name="Stanton J.D."/>
            <person name="Ullery H.E."/>
            <person name="Wilson R.J."/>
            <person name="Serrano M.G."/>
            <person name="Buck G."/>
            <person name="Lee V."/>
            <person name="Wang Y."/>
            <person name="Carvalho R."/>
            <person name="Voegtly L."/>
            <person name="Shi R."/>
            <person name="Duckworth R."/>
            <person name="Johnson A."/>
            <person name="Loviza R."/>
            <person name="Walstead R."/>
            <person name="Shah Z."/>
            <person name="Kiflezghi M."/>
            <person name="Wade K."/>
            <person name="Ball S.L."/>
            <person name="Bradley K.W."/>
            <person name="Asai D.J."/>
            <person name="Bowman C.A."/>
            <person name="Russell D.A."/>
            <person name="Pope W.H."/>
            <person name="Jacobs-Sera D."/>
            <person name="Hendrix R.W."/>
            <person name="Hatfull G.F."/>
        </authorList>
    </citation>
    <scope>NUCLEOTIDE SEQUENCE</scope>
</reference>
<dbReference type="Gene3D" id="3.10.50.40">
    <property type="match status" value="1"/>
</dbReference>
<keyword evidence="1" id="KW-0697">Rotamase</keyword>
<feature type="domain" description="Trigger factor ribosome-binding bacterial" evidence="4">
    <location>
        <begin position="144"/>
        <end position="293"/>
    </location>
</feature>
<dbReference type="InterPro" id="IPR036611">
    <property type="entry name" value="Trigger_fac_ribosome-bd_sf"/>
</dbReference>
<dbReference type="Gene3D" id="3.30.70.1050">
    <property type="entry name" value="Trigger factor ribosome-binding domain"/>
    <property type="match status" value="1"/>
</dbReference>
<dbReference type="InterPro" id="IPR046357">
    <property type="entry name" value="PPIase_dom_sf"/>
</dbReference>
<dbReference type="InterPro" id="IPR008880">
    <property type="entry name" value="Trigger_fac_C"/>
</dbReference>
<keyword evidence="2" id="KW-0413">Isomerase</keyword>
<sequence length="587" mass="64890">MGSLSAPRAKTAPCNNESLPTWQIRAHSNPFAVSRVDRMQGLCQESNQIRALYSPIMQASVCDSRMATRAQVPAGQSGWRCSHGAFTTKRPSLTHGHMRQPASRPSVQVATSRGFGSAPTIRAPGKAPSKSRRAKKEDSMQLKYTHKDLPDGRRQLEIMVPRRHGQLCYEDTMAEFRQKLKVEGHAIGKAPDSAIIEQLGGEDAVQSMVLNQTVSCAIAEAAEKFMPDRHAWQFDPGSELLGVDYTESGDMLVNVSFEPAPKPVWTVPYRDLQVKVQKVKPGPEAVQERLESLAKERAMLGIVIGRGLQRGDSAMLSLAATFEDDEAPTPPDSVWSDLRLETGNDAFDAYFPGLIQALEGMKAGEQKACTLTLPTSTDFFPVEWRGRTASLQLHLKELFERRPVELDDAWAASLAPGQPMDLKTLRSYLSQAVEGEAELATHRLELESVKKAVAANMECGCPEYLVRGVAMRLLQCRLRDLHDEGVLSAAQVSALSSQDNATDFAKNNRAEVEEALRSQVGLEHIAESEELLPSEKDVQARYERVAGELGEQSQPLQDPNVREHITEFLITDNVLEWMKERGILTVE</sequence>
<evidence type="ECO:0000256" key="1">
    <source>
        <dbReference type="ARBA" id="ARBA00023110"/>
    </source>
</evidence>
<dbReference type="InterPro" id="IPR027304">
    <property type="entry name" value="Trigger_fact/SurA_dom_sf"/>
</dbReference>
<dbReference type="Gene3D" id="1.10.3120.10">
    <property type="entry name" value="Trigger factor, C-terminal domain"/>
    <property type="match status" value="1"/>
</dbReference>
<evidence type="ECO:0000259" key="5">
    <source>
        <dbReference type="Pfam" id="PF05698"/>
    </source>
</evidence>
<dbReference type="Pfam" id="PF05697">
    <property type="entry name" value="Trigger_N"/>
    <property type="match status" value="1"/>
</dbReference>
<feature type="region of interest" description="Disordered" evidence="3">
    <location>
        <begin position="112"/>
        <end position="140"/>
    </location>
</feature>
<protein>
    <submittedName>
        <fullName evidence="6">Uncharacterized protein</fullName>
    </submittedName>
</protein>
<organism evidence="6">
    <name type="scientific">Auxenochlorella protothecoides</name>
    <name type="common">Green microalga</name>
    <name type="synonym">Chlorella protothecoides</name>
    <dbReference type="NCBI Taxonomy" id="3075"/>
    <lineage>
        <taxon>Eukaryota</taxon>
        <taxon>Viridiplantae</taxon>
        <taxon>Chlorophyta</taxon>
        <taxon>core chlorophytes</taxon>
        <taxon>Trebouxiophyceae</taxon>
        <taxon>Chlorellales</taxon>
        <taxon>Chlorellaceae</taxon>
        <taxon>Auxenochlorella</taxon>
    </lineage>
</organism>
<dbReference type="AlphaFoldDB" id="A0A1D1ZNL7"/>
<proteinExistence type="predicted"/>
<dbReference type="EMBL" id="GDKF01010038">
    <property type="protein sequence ID" value="JAT68584.1"/>
    <property type="molecule type" value="Transcribed_RNA"/>
</dbReference>
<dbReference type="GO" id="GO:0003755">
    <property type="term" value="F:peptidyl-prolyl cis-trans isomerase activity"/>
    <property type="evidence" value="ECO:0007669"/>
    <property type="project" value="UniProtKB-KW"/>
</dbReference>
<dbReference type="SUPFAM" id="SSF109998">
    <property type="entry name" value="Triger factor/SurA peptide-binding domain-like"/>
    <property type="match status" value="1"/>
</dbReference>
<evidence type="ECO:0000313" key="6">
    <source>
        <dbReference type="EMBL" id="JAT68584.1"/>
    </source>
</evidence>
<evidence type="ECO:0000256" key="2">
    <source>
        <dbReference type="ARBA" id="ARBA00023235"/>
    </source>
</evidence>
<dbReference type="GO" id="GO:0015031">
    <property type="term" value="P:protein transport"/>
    <property type="evidence" value="ECO:0007669"/>
    <property type="project" value="InterPro"/>
</dbReference>
<gene>
    <name evidence="6" type="ORF">g.57950</name>
</gene>
<dbReference type="SUPFAM" id="SSF102735">
    <property type="entry name" value="Trigger factor ribosome-binding domain"/>
    <property type="match status" value="1"/>
</dbReference>
<evidence type="ECO:0000259" key="4">
    <source>
        <dbReference type="Pfam" id="PF05697"/>
    </source>
</evidence>